<dbReference type="GO" id="GO:0016491">
    <property type="term" value="F:oxidoreductase activity"/>
    <property type="evidence" value="ECO:0007669"/>
    <property type="project" value="UniProtKB-KW"/>
</dbReference>
<evidence type="ECO:0000313" key="6">
    <source>
        <dbReference type="Proteomes" id="UP001175353"/>
    </source>
</evidence>
<feature type="region of interest" description="Disordered" evidence="2">
    <location>
        <begin position="406"/>
        <end position="430"/>
    </location>
</feature>
<dbReference type="EMBL" id="JASUXU010000015">
    <property type="protein sequence ID" value="KAK0322801.1"/>
    <property type="molecule type" value="Genomic_DNA"/>
</dbReference>
<dbReference type="Proteomes" id="UP001168146">
    <property type="component" value="Unassembled WGS sequence"/>
</dbReference>
<evidence type="ECO:0000256" key="2">
    <source>
        <dbReference type="SAM" id="MobiDB-lite"/>
    </source>
</evidence>
<dbReference type="Proteomes" id="UP001175353">
    <property type="component" value="Unassembled WGS sequence"/>
</dbReference>
<sequence length="430" mass="48767">MFQFRLPNFSAWSLPTGTAIKLPKAAVHDIEERPEKRARTLKHLLKANHINHSYILGADSDQLSHIYDAESRHLEPWRDSPGEIAKHDWRDNLGKREYQRAYIDFFEDQLVQHGYDWQSLLNEFLLQGKEPLISNLISGLGHPLIHLGYAQEMSSRTVAIESLALAACFYNDWHIYLDDPKYTKPSPNQSDSLFTILDRVARDPKFDNLFDHQGSDNITTLLADPSASAAALEHWNSWALQNPTDQFAESQKLAVALLVAAQPHNNGNNKSAPSQTKHHDFFAVHLLTTSHAVRILLPTLPSRHHIPLLRQWWLLTLLVYIAQLRPHLNIDTIKLVELEGRSWPFVTELALKGKYRTDAHFVKALRSMREAGGTWDKGDRNGFYLKAAVKFGEEFAGWGGFAAKAEEGGLEEGGEGRRRYSGEGDTGERE</sequence>
<keyword evidence="6" id="KW-1185">Reference proteome</keyword>
<dbReference type="PANTHER" id="PTHR35870">
    <property type="entry name" value="PROTEIN, PUTATIVE (AFU_ORTHOLOGUE AFUA_5G03330)-RELATED"/>
    <property type="match status" value="1"/>
</dbReference>
<dbReference type="InterPro" id="IPR025337">
    <property type="entry name" value="Questin_oxidase-like"/>
</dbReference>
<evidence type="ECO:0008006" key="7">
    <source>
        <dbReference type="Google" id="ProtNLM"/>
    </source>
</evidence>
<reference evidence="4" key="2">
    <citation type="submission" date="2023-06" db="EMBL/GenBank/DDBJ databases">
        <title>Black Yeasts Isolated from many extreme environments.</title>
        <authorList>
            <person name="Coleine C."/>
            <person name="Stajich J.E."/>
            <person name="Selbmann L."/>
        </authorList>
    </citation>
    <scope>NUCLEOTIDE SEQUENCE</scope>
    <source>
        <strain evidence="4">CCFEE 5200</strain>
    </source>
</reference>
<evidence type="ECO:0000313" key="5">
    <source>
        <dbReference type="Proteomes" id="UP001168146"/>
    </source>
</evidence>
<keyword evidence="1" id="KW-0560">Oxidoreductase</keyword>
<dbReference type="EMBL" id="JAUJLE010000012">
    <property type="protein sequence ID" value="KAK1010180.1"/>
    <property type="molecule type" value="Genomic_DNA"/>
</dbReference>
<name>A0AAN6JAV3_9PEZI</name>
<comment type="caution">
    <text evidence="3">The sequence shown here is derived from an EMBL/GenBank/DDBJ whole genome shotgun (WGS) entry which is preliminary data.</text>
</comment>
<accession>A0AAN6JAV3</accession>
<gene>
    <name evidence="3" type="ORF">LTR82_006258</name>
    <name evidence="4" type="ORF">LTR91_002576</name>
</gene>
<protein>
    <recommendedName>
        <fullName evidence="7">Apoptosis regulator Bcl-2 family BH4 domain-containing protein</fullName>
    </recommendedName>
</protein>
<proteinExistence type="predicted"/>
<dbReference type="Pfam" id="PF14027">
    <property type="entry name" value="Questin_oxidase"/>
    <property type="match status" value="1"/>
</dbReference>
<organism evidence="3 5">
    <name type="scientific">Friedmanniomyces endolithicus</name>
    <dbReference type="NCBI Taxonomy" id="329885"/>
    <lineage>
        <taxon>Eukaryota</taxon>
        <taxon>Fungi</taxon>
        <taxon>Dikarya</taxon>
        <taxon>Ascomycota</taxon>
        <taxon>Pezizomycotina</taxon>
        <taxon>Dothideomycetes</taxon>
        <taxon>Dothideomycetidae</taxon>
        <taxon>Mycosphaerellales</taxon>
        <taxon>Teratosphaeriaceae</taxon>
        <taxon>Friedmanniomyces</taxon>
    </lineage>
</organism>
<feature type="compositionally biased region" description="Basic and acidic residues" evidence="2">
    <location>
        <begin position="414"/>
        <end position="430"/>
    </location>
</feature>
<dbReference type="AlphaFoldDB" id="A0AAN6JAV3"/>
<evidence type="ECO:0000256" key="1">
    <source>
        <dbReference type="ARBA" id="ARBA00023002"/>
    </source>
</evidence>
<dbReference type="PANTHER" id="PTHR35870:SF6">
    <property type="entry name" value="MGS207 PROTEIN"/>
    <property type="match status" value="1"/>
</dbReference>
<reference evidence="3" key="1">
    <citation type="submission" date="2021-12" db="EMBL/GenBank/DDBJ databases">
        <title>Black yeast isolated from Biological Soil Crust.</title>
        <authorList>
            <person name="Kurbessoian T."/>
        </authorList>
    </citation>
    <scope>NUCLEOTIDE SEQUENCE</scope>
    <source>
        <strain evidence="3">CCFEE 5208</strain>
    </source>
</reference>
<evidence type="ECO:0000313" key="3">
    <source>
        <dbReference type="EMBL" id="KAK0322801.1"/>
    </source>
</evidence>
<evidence type="ECO:0000313" key="4">
    <source>
        <dbReference type="EMBL" id="KAK1010180.1"/>
    </source>
</evidence>